<proteinExistence type="predicted"/>
<dbReference type="Pfam" id="PF18962">
    <property type="entry name" value="Por_Secre_tail"/>
    <property type="match status" value="1"/>
</dbReference>
<dbReference type="InterPro" id="IPR026444">
    <property type="entry name" value="Secre_tail"/>
</dbReference>
<dbReference type="Gene3D" id="2.60.40.4070">
    <property type="match status" value="1"/>
</dbReference>
<organism evidence="2 3">
    <name type="scientific">Candidatus Komeilibacteria bacterium CG_4_10_14_0_8_um_filter_37_78</name>
    <dbReference type="NCBI Taxonomy" id="1974471"/>
    <lineage>
        <taxon>Bacteria</taxon>
        <taxon>Candidatus Komeiliibacteriota</taxon>
    </lineage>
</organism>
<dbReference type="NCBIfam" id="TIGR04183">
    <property type="entry name" value="Por_Secre_tail"/>
    <property type="match status" value="1"/>
</dbReference>
<sequence>MINCQIGYVAVSNAMLKTIDGGLSWFEIPSPLSQGAKGIEVISETEVYSFIGTEIYLSEDSGQTWETISTGINTTINDIYPLGNNVCWAIGNPWFGPEGSSSGIYWSNQMPLSNDTSTLPVEISLNNYPNPFNPLTTISYTLTQATAVKLTIYDLNGKQIITLLNDWQAPGTHYVQWSTNDLSNGVYLSRLVTDDQIITGKMTLLK</sequence>
<feature type="domain" description="Secretion system C-terminal sorting" evidence="1">
    <location>
        <begin position="128"/>
        <end position="201"/>
    </location>
</feature>
<dbReference type="EMBL" id="PFMC01000044">
    <property type="protein sequence ID" value="PIY95036.1"/>
    <property type="molecule type" value="Genomic_DNA"/>
</dbReference>
<dbReference type="InterPro" id="IPR015943">
    <property type="entry name" value="WD40/YVTN_repeat-like_dom_sf"/>
</dbReference>
<gene>
    <name evidence="2" type="ORF">COY67_01565</name>
</gene>
<accession>A0A2M7RFC0</accession>
<dbReference type="Proteomes" id="UP000228689">
    <property type="component" value="Unassembled WGS sequence"/>
</dbReference>
<protein>
    <recommendedName>
        <fullName evidence="1">Secretion system C-terminal sorting domain-containing protein</fullName>
    </recommendedName>
</protein>
<name>A0A2M7RFC0_9BACT</name>
<evidence type="ECO:0000259" key="1">
    <source>
        <dbReference type="Pfam" id="PF18962"/>
    </source>
</evidence>
<comment type="caution">
    <text evidence="2">The sequence shown here is derived from an EMBL/GenBank/DDBJ whole genome shotgun (WGS) entry which is preliminary data.</text>
</comment>
<dbReference type="Gene3D" id="2.130.10.10">
    <property type="entry name" value="YVTN repeat-like/Quinoprotein amine dehydrogenase"/>
    <property type="match status" value="1"/>
</dbReference>
<evidence type="ECO:0000313" key="2">
    <source>
        <dbReference type="EMBL" id="PIY95036.1"/>
    </source>
</evidence>
<evidence type="ECO:0000313" key="3">
    <source>
        <dbReference type="Proteomes" id="UP000228689"/>
    </source>
</evidence>
<dbReference type="AlphaFoldDB" id="A0A2M7RFC0"/>
<reference evidence="3" key="1">
    <citation type="submission" date="2017-09" db="EMBL/GenBank/DDBJ databases">
        <title>Depth-based differentiation of microbial function through sediment-hosted aquifers and enrichment of novel symbionts in the deep terrestrial subsurface.</title>
        <authorList>
            <person name="Probst A.J."/>
            <person name="Ladd B."/>
            <person name="Jarett J.K."/>
            <person name="Geller-Mcgrath D.E."/>
            <person name="Sieber C.M.K."/>
            <person name="Emerson J.B."/>
            <person name="Anantharaman K."/>
            <person name="Thomas B.C."/>
            <person name="Malmstrom R."/>
            <person name="Stieglmeier M."/>
            <person name="Klingl A."/>
            <person name="Woyke T."/>
            <person name="Ryan C.M."/>
            <person name="Banfield J.F."/>
        </authorList>
    </citation>
    <scope>NUCLEOTIDE SEQUENCE [LARGE SCALE GENOMIC DNA]</scope>
</reference>
<dbReference type="SUPFAM" id="SSF110296">
    <property type="entry name" value="Oligoxyloglucan reducing end-specific cellobiohydrolase"/>
    <property type="match status" value="1"/>
</dbReference>